<proteinExistence type="predicted"/>
<reference evidence="1 2" key="1">
    <citation type="journal article" date="2022" name="Front. Microbiol.">
        <title>High genomic differentiation and limited gene flow indicate recent cryptic speciation within the genus Laspinema (cyanobacteria).</title>
        <authorList>
            <person name="Stanojkovic A."/>
            <person name="Skoupy S."/>
            <person name="Skaloud P."/>
            <person name="Dvorak P."/>
        </authorList>
    </citation>
    <scope>NUCLEOTIDE SEQUENCE [LARGE SCALE GENOMIC DNA]</scope>
    <source>
        <strain evidence="1 2">D3b</strain>
    </source>
</reference>
<evidence type="ECO:0000313" key="2">
    <source>
        <dbReference type="Proteomes" id="UP001525961"/>
    </source>
</evidence>
<organism evidence="1 2">
    <name type="scientific">Laspinema olomoucense D3b</name>
    <dbReference type="NCBI Taxonomy" id="2953688"/>
    <lineage>
        <taxon>Bacteria</taxon>
        <taxon>Bacillati</taxon>
        <taxon>Cyanobacteriota</taxon>
        <taxon>Cyanophyceae</taxon>
        <taxon>Oscillatoriophycideae</taxon>
        <taxon>Oscillatoriales</taxon>
        <taxon>Laspinemataceae</taxon>
        <taxon>Laspinema</taxon>
        <taxon>Laspinema olomoucense</taxon>
    </lineage>
</organism>
<gene>
    <name evidence="1" type="ORF">NG792_14405</name>
</gene>
<accession>A0ABT2NB10</accession>
<dbReference type="Proteomes" id="UP001525961">
    <property type="component" value="Unassembled WGS sequence"/>
</dbReference>
<protein>
    <submittedName>
        <fullName evidence="1">Uncharacterized protein</fullName>
    </submittedName>
</protein>
<name>A0ABT2NB10_9CYAN</name>
<dbReference type="RefSeq" id="WP_261198384.1">
    <property type="nucleotide sequence ID" value="NZ_JAMXFA010000017.1"/>
</dbReference>
<evidence type="ECO:0000313" key="1">
    <source>
        <dbReference type="EMBL" id="MCT7978900.1"/>
    </source>
</evidence>
<sequence>MTEDGTIEITDLPFDAGEILGWQPLHPDPPSSPVLGRLMLGLRSPIRVPDLAGRESSTPIVNFHPLIPQVKFIILTLNNAKKTD</sequence>
<keyword evidence="2" id="KW-1185">Reference proteome</keyword>
<comment type="caution">
    <text evidence="1">The sequence shown here is derived from an EMBL/GenBank/DDBJ whole genome shotgun (WGS) entry which is preliminary data.</text>
</comment>
<dbReference type="EMBL" id="JAMXFA010000017">
    <property type="protein sequence ID" value="MCT7978900.1"/>
    <property type="molecule type" value="Genomic_DNA"/>
</dbReference>